<dbReference type="PANTHER" id="PTHR11133:SF22">
    <property type="entry name" value="ALPHA-AMINOADIPIC SEMIALDEHYDE SYNTHASE, MITOCHONDRIAL"/>
    <property type="match status" value="1"/>
</dbReference>
<dbReference type="Proteomes" id="UP000236291">
    <property type="component" value="Unassembled WGS sequence"/>
</dbReference>
<gene>
    <name evidence="3" type="ORF">L195_g053508</name>
</gene>
<dbReference type="SUPFAM" id="SSF51735">
    <property type="entry name" value="NAD(P)-binding Rossmann-fold domains"/>
    <property type="match status" value="1"/>
</dbReference>
<dbReference type="ExpressionAtlas" id="A0A2K3KAZ4">
    <property type="expression patterns" value="baseline"/>
</dbReference>
<dbReference type="InterPro" id="IPR036291">
    <property type="entry name" value="NAD(P)-bd_dom_sf"/>
</dbReference>
<dbReference type="Pfam" id="PF03435">
    <property type="entry name" value="Sacchrp_dh_NADP"/>
    <property type="match status" value="1"/>
</dbReference>
<dbReference type="STRING" id="57577.A0A2K3KAZ4"/>
<protein>
    <submittedName>
        <fullName evidence="3">Alpha-aminoadipic semialdehyde synthase-like protein</fullName>
    </submittedName>
</protein>
<comment type="caution">
    <text evidence="3">The sequence shown here is derived from an EMBL/GenBank/DDBJ whole genome shotgun (WGS) entry which is preliminary data.</text>
</comment>
<reference evidence="3 4" key="2">
    <citation type="journal article" date="2017" name="Front. Plant Sci.">
        <title>Gene Classification and Mining of Molecular Markers Useful in Red Clover (Trifolium pratense) Breeding.</title>
        <authorList>
            <person name="Istvanek J."/>
            <person name="Dluhosova J."/>
            <person name="Dluhos P."/>
            <person name="Patkova L."/>
            <person name="Nedelnik J."/>
            <person name="Repkova J."/>
        </authorList>
    </citation>
    <scope>NUCLEOTIDE SEQUENCE [LARGE SCALE GENOMIC DNA]</scope>
    <source>
        <strain evidence="4">cv. Tatra</strain>
        <tissue evidence="3">Young leaves</tissue>
    </source>
</reference>
<dbReference type="PANTHER" id="PTHR11133">
    <property type="entry name" value="SACCHAROPINE DEHYDROGENASE"/>
    <property type="match status" value="1"/>
</dbReference>
<evidence type="ECO:0000256" key="1">
    <source>
        <dbReference type="ARBA" id="ARBA00023002"/>
    </source>
</evidence>
<accession>A0A2K3KAZ4</accession>
<name>A0A2K3KAZ4_TRIPR</name>
<dbReference type="GO" id="GO:0019878">
    <property type="term" value="P:lysine biosynthetic process via aminoadipic acid"/>
    <property type="evidence" value="ECO:0007669"/>
    <property type="project" value="TreeGrafter"/>
</dbReference>
<evidence type="ECO:0000259" key="2">
    <source>
        <dbReference type="Pfam" id="PF03435"/>
    </source>
</evidence>
<dbReference type="GO" id="GO:0004753">
    <property type="term" value="F:saccharopine dehydrogenase activity"/>
    <property type="evidence" value="ECO:0007669"/>
    <property type="project" value="TreeGrafter"/>
</dbReference>
<dbReference type="GO" id="GO:0005737">
    <property type="term" value="C:cytoplasm"/>
    <property type="evidence" value="ECO:0007669"/>
    <property type="project" value="TreeGrafter"/>
</dbReference>
<dbReference type="Gene3D" id="3.40.50.720">
    <property type="entry name" value="NAD(P)-binding Rossmann-like Domain"/>
    <property type="match status" value="1"/>
</dbReference>
<sequence length="122" mass="13301">MLEDDFEDQIDVDVIVGSLYLKDAEQIVEGIPNVTGIQLDVTDNANLFKRISQVDVVISLLPPSCHIIVADACIQLKKHLVTASYVDSSMSMLDDKAKDAGITILGEMGLDPGIGMTYYDIK</sequence>
<feature type="domain" description="Saccharopine dehydrogenase NADP binding" evidence="2">
    <location>
        <begin position="7"/>
        <end position="105"/>
    </location>
</feature>
<evidence type="ECO:0000313" key="3">
    <source>
        <dbReference type="EMBL" id="PNX63444.1"/>
    </source>
</evidence>
<dbReference type="AlphaFoldDB" id="A0A2K3KAZ4"/>
<proteinExistence type="predicted"/>
<dbReference type="InterPro" id="IPR005097">
    <property type="entry name" value="Sacchrp_dh_NADP-bd"/>
</dbReference>
<dbReference type="InterPro" id="IPR051168">
    <property type="entry name" value="AASS"/>
</dbReference>
<dbReference type="EMBL" id="ASHM01090480">
    <property type="protein sequence ID" value="PNX63444.1"/>
    <property type="molecule type" value="Genomic_DNA"/>
</dbReference>
<reference evidence="3 4" key="1">
    <citation type="journal article" date="2014" name="Am. J. Bot.">
        <title>Genome assembly and annotation for red clover (Trifolium pratense; Fabaceae).</title>
        <authorList>
            <person name="Istvanek J."/>
            <person name="Jaros M."/>
            <person name="Krenek A."/>
            <person name="Repkova J."/>
        </authorList>
    </citation>
    <scope>NUCLEOTIDE SEQUENCE [LARGE SCALE GENOMIC DNA]</scope>
    <source>
        <strain evidence="4">cv. Tatra</strain>
        <tissue evidence="3">Young leaves</tissue>
    </source>
</reference>
<organism evidence="3 4">
    <name type="scientific">Trifolium pratense</name>
    <name type="common">Red clover</name>
    <dbReference type="NCBI Taxonomy" id="57577"/>
    <lineage>
        <taxon>Eukaryota</taxon>
        <taxon>Viridiplantae</taxon>
        <taxon>Streptophyta</taxon>
        <taxon>Embryophyta</taxon>
        <taxon>Tracheophyta</taxon>
        <taxon>Spermatophyta</taxon>
        <taxon>Magnoliopsida</taxon>
        <taxon>eudicotyledons</taxon>
        <taxon>Gunneridae</taxon>
        <taxon>Pentapetalae</taxon>
        <taxon>rosids</taxon>
        <taxon>fabids</taxon>
        <taxon>Fabales</taxon>
        <taxon>Fabaceae</taxon>
        <taxon>Papilionoideae</taxon>
        <taxon>50 kb inversion clade</taxon>
        <taxon>NPAAA clade</taxon>
        <taxon>Hologalegina</taxon>
        <taxon>IRL clade</taxon>
        <taxon>Trifolieae</taxon>
        <taxon>Trifolium</taxon>
    </lineage>
</organism>
<keyword evidence="1" id="KW-0560">Oxidoreductase</keyword>
<evidence type="ECO:0000313" key="4">
    <source>
        <dbReference type="Proteomes" id="UP000236291"/>
    </source>
</evidence>